<dbReference type="InterPro" id="IPR002220">
    <property type="entry name" value="DapA-like"/>
</dbReference>
<feature type="binding site" evidence="12">
    <location>
        <position position="208"/>
    </location>
    <ligand>
        <name>pyruvate</name>
        <dbReference type="ChEBI" id="CHEBI:15361"/>
    </ligand>
</feature>
<comment type="function">
    <text evidence="1 12">Catalyzes the condensation of (S)-aspartate-beta-semialdehyde [(S)-ASA] and pyruvate to 4-hydroxy-tetrahydrodipicolinate (HTPA).</text>
</comment>
<accession>A0ABV8JJB6</accession>
<evidence type="ECO:0000256" key="8">
    <source>
        <dbReference type="ARBA" id="ARBA00023154"/>
    </source>
</evidence>
<dbReference type="EMBL" id="JBHSAP010000018">
    <property type="protein sequence ID" value="MFC4077890.1"/>
    <property type="molecule type" value="Genomic_DNA"/>
</dbReference>
<comment type="pathway">
    <text evidence="2 12">Amino-acid biosynthesis; L-lysine biosynthesis via DAP pathway; (S)-tetrahydrodipicolinate from L-aspartate: step 3/4.</text>
</comment>
<dbReference type="HAMAP" id="MF_00418">
    <property type="entry name" value="DapA"/>
    <property type="match status" value="1"/>
</dbReference>
<feature type="active site" description="Proton donor/acceptor" evidence="12">
    <location>
        <position position="137"/>
    </location>
</feature>
<dbReference type="SUPFAM" id="SSF51569">
    <property type="entry name" value="Aldolase"/>
    <property type="match status" value="1"/>
</dbReference>
<evidence type="ECO:0000256" key="7">
    <source>
        <dbReference type="ARBA" id="ARBA00022915"/>
    </source>
</evidence>
<gene>
    <name evidence="12 14" type="primary">dapA</name>
    <name evidence="14" type="ORF">ACFOUO_13900</name>
</gene>
<name>A0ABV8JJB6_9BACL</name>
<comment type="caution">
    <text evidence="14">The sequence shown here is derived from an EMBL/GenBank/DDBJ whole genome shotgun (WGS) entry which is preliminary data.</text>
</comment>
<dbReference type="InterPro" id="IPR005263">
    <property type="entry name" value="DapA"/>
</dbReference>
<evidence type="ECO:0000256" key="13">
    <source>
        <dbReference type="PIRNR" id="PIRNR001365"/>
    </source>
</evidence>
<comment type="catalytic activity">
    <reaction evidence="11 12">
        <text>L-aspartate 4-semialdehyde + pyruvate = (2S,4S)-4-hydroxy-2,3,4,5-tetrahydrodipicolinate + H2O + H(+)</text>
        <dbReference type="Rhea" id="RHEA:34171"/>
        <dbReference type="ChEBI" id="CHEBI:15361"/>
        <dbReference type="ChEBI" id="CHEBI:15377"/>
        <dbReference type="ChEBI" id="CHEBI:15378"/>
        <dbReference type="ChEBI" id="CHEBI:67139"/>
        <dbReference type="ChEBI" id="CHEBI:537519"/>
        <dbReference type="EC" id="4.3.3.7"/>
    </reaction>
</comment>
<feature type="site" description="Part of a proton relay during catalysis" evidence="12">
    <location>
        <position position="48"/>
    </location>
</feature>
<dbReference type="SMART" id="SM01130">
    <property type="entry name" value="DHDPS"/>
    <property type="match status" value="1"/>
</dbReference>
<dbReference type="Pfam" id="PF00701">
    <property type="entry name" value="DHDPS"/>
    <property type="match status" value="1"/>
</dbReference>
<dbReference type="GO" id="GO:0008840">
    <property type="term" value="F:4-hydroxy-tetrahydrodipicolinate synthase activity"/>
    <property type="evidence" value="ECO:0007669"/>
    <property type="project" value="UniProtKB-EC"/>
</dbReference>
<evidence type="ECO:0000256" key="11">
    <source>
        <dbReference type="ARBA" id="ARBA00047836"/>
    </source>
</evidence>
<evidence type="ECO:0000256" key="4">
    <source>
        <dbReference type="ARBA" id="ARBA00012086"/>
    </source>
</evidence>
<reference evidence="15" key="1">
    <citation type="journal article" date="2019" name="Int. J. Syst. Evol. Microbiol.">
        <title>The Global Catalogue of Microorganisms (GCM) 10K type strain sequencing project: providing services to taxonomists for standard genome sequencing and annotation.</title>
        <authorList>
            <consortium name="The Broad Institute Genomics Platform"/>
            <consortium name="The Broad Institute Genome Sequencing Center for Infectious Disease"/>
            <person name="Wu L."/>
            <person name="Ma J."/>
        </authorList>
    </citation>
    <scope>NUCLEOTIDE SEQUENCE [LARGE SCALE GENOMIC DNA]</scope>
    <source>
        <strain evidence="15">IBRC-M 10813</strain>
    </source>
</reference>
<evidence type="ECO:0000256" key="12">
    <source>
        <dbReference type="HAMAP-Rule" id="MF_00418"/>
    </source>
</evidence>
<dbReference type="PANTHER" id="PTHR12128">
    <property type="entry name" value="DIHYDRODIPICOLINATE SYNTHASE"/>
    <property type="match status" value="1"/>
</dbReference>
<evidence type="ECO:0000256" key="1">
    <source>
        <dbReference type="ARBA" id="ARBA00003294"/>
    </source>
</evidence>
<feature type="active site" description="Schiff-base intermediate with substrate" evidence="12">
    <location>
        <position position="166"/>
    </location>
</feature>
<keyword evidence="5 12" id="KW-0963">Cytoplasm</keyword>
<comment type="caution">
    <text evidence="12">Was originally thought to be a dihydrodipicolinate synthase (DHDPS), catalyzing the condensation of (S)-aspartate-beta-semialdehyde [(S)-ASA] and pyruvate to dihydrodipicolinate (DHDP). However, it was shown in E.coli that the product of the enzymatic reaction is not dihydrodipicolinate but in fact (4S)-4-hydroxy-2,3,4,5-tetrahydro-(2S)-dipicolinic acid (HTPA), and that the consecutive dehydration reaction leading to DHDP is not spontaneous but catalyzed by DapB.</text>
</comment>
<organism evidence="14 15">
    <name type="scientific">Salinithrix halophila</name>
    <dbReference type="NCBI Taxonomy" id="1485204"/>
    <lineage>
        <taxon>Bacteria</taxon>
        <taxon>Bacillati</taxon>
        <taxon>Bacillota</taxon>
        <taxon>Bacilli</taxon>
        <taxon>Bacillales</taxon>
        <taxon>Thermoactinomycetaceae</taxon>
        <taxon>Salinithrix</taxon>
    </lineage>
</organism>
<sequence>MDTVEFGRLLTAMITPMNKEEGIDWGRTEQVLEHLIATGTETVVVAGTTGESPTLTHQEKLDLFDFVLRRANGRVKVVAGTGSNNTHTTVELTKEAEACGVDGIMLVVPYYNKPTQEGLYQHFRIAAGSTSLPVMLYNIPGRSSVNMTVETMVRLAEDVANITSIKEASGNLVQVMDLIAKKPAGTAVYSGVDELNLPYLAVGGDGVVSVASHLTGREMREMMDAYFAGNPTRAAAIQRKHLPLIRALFMTSSPAPLKYALSRMGLCEETVRLPVIPLDSDEKEWMDSLLFSQGILR</sequence>
<evidence type="ECO:0000313" key="15">
    <source>
        <dbReference type="Proteomes" id="UP001595843"/>
    </source>
</evidence>
<comment type="similarity">
    <text evidence="3 12 13">Belongs to the DapA family.</text>
</comment>
<evidence type="ECO:0000256" key="10">
    <source>
        <dbReference type="ARBA" id="ARBA00023270"/>
    </source>
</evidence>
<evidence type="ECO:0000256" key="2">
    <source>
        <dbReference type="ARBA" id="ARBA00005120"/>
    </source>
</evidence>
<dbReference type="InterPro" id="IPR013785">
    <property type="entry name" value="Aldolase_TIM"/>
</dbReference>
<feature type="binding site" evidence="12">
    <location>
        <position position="49"/>
    </location>
    <ligand>
        <name>pyruvate</name>
        <dbReference type="ChEBI" id="CHEBI:15361"/>
    </ligand>
</feature>
<keyword evidence="6 12" id="KW-0028">Amino-acid biosynthesis</keyword>
<protein>
    <recommendedName>
        <fullName evidence="4 12">4-hydroxy-tetrahydrodipicolinate synthase</fullName>
        <shortName evidence="12">HTPA synthase</shortName>
        <ecNumber evidence="4 12">4.3.3.7</ecNumber>
    </recommendedName>
</protein>
<keyword evidence="10 12" id="KW-0704">Schiff base</keyword>
<proteinExistence type="inferred from homology"/>
<keyword evidence="8 12" id="KW-0457">Lysine biosynthesis</keyword>
<dbReference type="NCBIfam" id="TIGR00674">
    <property type="entry name" value="dapA"/>
    <property type="match status" value="1"/>
</dbReference>
<comment type="subcellular location">
    <subcellularLocation>
        <location evidence="12">Cytoplasm</location>
    </subcellularLocation>
</comment>
<evidence type="ECO:0000256" key="3">
    <source>
        <dbReference type="ARBA" id="ARBA00007592"/>
    </source>
</evidence>
<dbReference type="RefSeq" id="WP_380705725.1">
    <property type="nucleotide sequence ID" value="NZ_JBHSAP010000018.1"/>
</dbReference>
<evidence type="ECO:0000256" key="5">
    <source>
        <dbReference type="ARBA" id="ARBA00022490"/>
    </source>
</evidence>
<evidence type="ECO:0000256" key="6">
    <source>
        <dbReference type="ARBA" id="ARBA00022605"/>
    </source>
</evidence>
<dbReference type="PROSITE" id="PS00666">
    <property type="entry name" value="DHDPS_2"/>
    <property type="match status" value="1"/>
</dbReference>
<dbReference type="Proteomes" id="UP001595843">
    <property type="component" value="Unassembled WGS sequence"/>
</dbReference>
<dbReference type="PANTHER" id="PTHR12128:SF66">
    <property type="entry name" value="4-HYDROXY-2-OXOGLUTARATE ALDOLASE, MITOCHONDRIAL"/>
    <property type="match status" value="1"/>
</dbReference>
<feature type="site" description="Part of a proton relay during catalysis" evidence="12">
    <location>
        <position position="111"/>
    </location>
</feature>
<dbReference type="CDD" id="cd00950">
    <property type="entry name" value="DHDPS"/>
    <property type="match status" value="1"/>
</dbReference>
<keyword evidence="7 12" id="KW-0220">Diaminopimelate biosynthesis</keyword>
<dbReference type="Gene3D" id="3.20.20.70">
    <property type="entry name" value="Aldolase class I"/>
    <property type="match status" value="1"/>
</dbReference>
<dbReference type="InterPro" id="IPR020625">
    <property type="entry name" value="Schiff_base-form_aldolases_AS"/>
</dbReference>
<dbReference type="PIRSF" id="PIRSF001365">
    <property type="entry name" value="DHDPS"/>
    <property type="match status" value="1"/>
</dbReference>
<dbReference type="PRINTS" id="PR00146">
    <property type="entry name" value="DHPICSNTHASE"/>
</dbReference>
<evidence type="ECO:0000313" key="14">
    <source>
        <dbReference type="EMBL" id="MFC4077890.1"/>
    </source>
</evidence>
<keyword evidence="9 12" id="KW-0456">Lyase</keyword>
<keyword evidence="15" id="KW-1185">Reference proteome</keyword>
<evidence type="ECO:0000256" key="9">
    <source>
        <dbReference type="ARBA" id="ARBA00023239"/>
    </source>
</evidence>
<comment type="subunit">
    <text evidence="12">Homotetramer; dimer of dimers.</text>
</comment>
<dbReference type="EC" id="4.3.3.7" evidence="4 12"/>